<evidence type="ECO:0000256" key="2">
    <source>
        <dbReference type="ARBA" id="ARBA00004170"/>
    </source>
</evidence>
<dbReference type="PANTHER" id="PTHR11632">
    <property type="entry name" value="SUCCINATE DEHYDROGENASE 2 FLAVOPROTEIN SUBUNIT"/>
    <property type="match status" value="1"/>
</dbReference>
<evidence type="ECO:0000256" key="10">
    <source>
        <dbReference type="ARBA" id="ARBA00023136"/>
    </source>
</evidence>
<evidence type="ECO:0000256" key="9">
    <source>
        <dbReference type="ARBA" id="ARBA00023002"/>
    </source>
</evidence>
<name>A0A1N7F9X1_9EURY</name>
<dbReference type="EMBL" id="FTNR01000006">
    <property type="protein sequence ID" value="SIR97110.1"/>
    <property type="molecule type" value="Genomic_DNA"/>
</dbReference>
<dbReference type="Pfam" id="PF02910">
    <property type="entry name" value="Succ_DH_flav_C"/>
    <property type="match status" value="1"/>
</dbReference>
<evidence type="ECO:0000259" key="12">
    <source>
        <dbReference type="Pfam" id="PF00890"/>
    </source>
</evidence>
<dbReference type="GO" id="GO:0008177">
    <property type="term" value="F:succinate dehydrogenase (quinone) activity"/>
    <property type="evidence" value="ECO:0007669"/>
    <property type="project" value="UniProtKB-EC"/>
</dbReference>
<dbReference type="PROSITE" id="PS00504">
    <property type="entry name" value="FRD_SDH_FAD_BINDING"/>
    <property type="match status" value="1"/>
</dbReference>
<dbReference type="InterPro" id="IPR030664">
    <property type="entry name" value="SdhA/FrdA/AprA"/>
</dbReference>
<dbReference type="SUPFAM" id="SSF46977">
    <property type="entry name" value="Succinate dehydrogenase/fumarate reductase flavoprotein C-terminal domain"/>
    <property type="match status" value="1"/>
</dbReference>
<keyword evidence="10" id="KW-0472">Membrane</keyword>
<dbReference type="InterPro" id="IPR015939">
    <property type="entry name" value="Fum_Rdtase/Succ_DH_flav-like_C"/>
</dbReference>
<evidence type="ECO:0000256" key="3">
    <source>
        <dbReference type="ARBA" id="ARBA00008040"/>
    </source>
</evidence>
<sequence>MYEHDVIVVGAGGAGLRAAVAADEAGADVALVSKLHPVRSHTGAAEGGINAALQEGDDWELHAYDTMKGSDYLGDAPAVETLAKDAPEDTIRLEHWGMPFSREEDGRVSQRPFGGLSYPRTTYAGAETGHHLLHVMYEQVVKRGIPVYDEWYVMDLATTDEDDPNDRECHGVVAYDVQSGKVEGFKANQGVVLATGGPGQAFDHTTNAVSCTGDGHAMAYRAGAPLEDMEFIQFHPTSLPSTGVLISEGVRGEGGILYNNKGERFMFEYGYANNDGELASRDVVARAELTEVNEGRGVNDEYVHLDMRHLGEERIMDRLENILHLAEDFEGVDGLVEPMPVKPGQHYAMGGIETDENGQTCIDGLYAAGECACVSVHGGNRLGGNALPELIVFGKRAGYHAAGKDLGEPQIKTGYGDDIENETDADLPVEPGASGLDQSGGVAADGGVTADTDGLLERTVEQTREHIDYLIEKDDGVQHAEIRSKLQNAMTDYVNVFRTEEGIKKALKIIRECREEYQDVYVDDPSRTFNTDLQQTIETRNLIDVAETIALGALVRNEFRGAHWRQENQIRDDENWLKHTLISWDDGKPSIFYRPVILEGEDKTYEPKVRSY</sequence>
<dbReference type="InterPro" id="IPR027477">
    <property type="entry name" value="Succ_DH/fumarate_Rdtase_cat_sf"/>
</dbReference>
<dbReference type="STRING" id="308853.SAMN05421752_106117"/>
<keyword evidence="15" id="KW-1185">Reference proteome</keyword>
<dbReference type="Pfam" id="PF00890">
    <property type="entry name" value="FAD_binding_2"/>
    <property type="match status" value="1"/>
</dbReference>
<dbReference type="AlphaFoldDB" id="A0A1N7F9X1"/>
<dbReference type="InterPro" id="IPR003953">
    <property type="entry name" value="FAD-dep_OxRdtase_2_FAD-bd"/>
</dbReference>
<feature type="domain" description="Fumarate reductase/succinate dehydrogenase flavoprotein-like C-terminal" evidence="13">
    <location>
        <begin position="483"/>
        <end position="612"/>
    </location>
</feature>
<keyword evidence="9" id="KW-0560">Oxidoreductase</keyword>
<dbReference type="OrthoDB" id="23539at2157"/>
<keyword evidence="8" id="KW-0249">Electron transport</keyword>
<gene>
    <name evidence="14" type="ORF">SAMN05421752_106117</name>
</gene>
<keyword evidence="7" id="KW-0274">FAD</keyword>
<dbReference type="Gene3D" id="3.90.700.10">
    <property type="entry name" value="Succinate dehydrogenase/fumarate reductase flavoprotein, catalytic domain"/>
    <property type="match status" value="1"/>
</dbReference>
<comment type="cofactor">
    <cofactor evidence="1">
        <name>FAD</name>
        <dbReference type="ChEBI" id="CHEBI:57692"/>
    </cofactor>
</comment>
<dbReference type="FunFam" id="3.90.700.10:FF:000001">
    <property type="entry name" value="Mitochondrial succinate dehydrogenase flavoprotein subunit"/>
    <property type="match status" value="1"/>
</dbReference>
<evidence type="ECO:0000256" key="4">
    <source>
        <dbReference type="ARBA" id="ARBA00012792"/>
    </source>
</evidence>
<dbReference type="InterPro" id="IPR036188">
    <property type="entry name" value="FAD/NAD-bd_sf"/>
</dbReference>
<dbReference type="InterPro" id="IPR037099">
    <property type="entry name" value="Fum_R/Succ_DH_flav-like_C_sf"/>
</dbReference>
<feature type="domain" description="FAD-dependent oxidoreductase 2 FAD-binding" evidence="12">
    <location>
        <begin position="5"/>
        <end position="387"/>
    </location>
</feature>
<reference evidence="15" key="1">
    <citation type="submission" date="2017-01" db="EMBL/GenBank/DDBJ databases">
        <authorList>
            <person name="Varghese N."/>
            <person name="Submissions S."/>
        </authorList>
    </citation>
    <scope>NUCLEOTIDE SEQUENCE [LARGE SCALE GENOMIC DNA]</scope>
    <source>
        <strain evidence="15">type strain: HArc-</strain>
    </source>
</reference>
<dbReference type="GO" id="GO:0016020">
    <property type="term" value="C:membrane"/>
    <property type="evidence" value="ECO:0007669"/>
    <property type="project" value="UniProtKB-SubCell"/>
</dbReference>
<evidence type="ECO:0000256" key="1">
    <source>
        <dbReference type="ARBA" id="ARBA00001974"/>
    </source>
</evidence>
<evidence type="ECO:0000256" key="6">
    <source>
        <dbReference type="ARBA" id="ARBA00022630"/>
    </source>
</evidence>
<evidence type="ECO:0000259" key="13">
    <source>
        <dbReference type="Pfam" id="PF02910"/>
    </source>
</evidence>
<accession>A0A1N7F9X1</accession>
<keyword evidence="5" id="KW-0813">Transport</keyword>
<organism evidence="14 15">
    <name type="scientific">Natronorubrum thiooxidans</name>
    <dbReference type="NCBI Taxonomy" id="308853"/>
    <lineage>
        <taxon>Archaea</taxon>
        <taxon>Methanobacteriati</taxon>
        <taxon>Methanobacteriota</taxon>
        <taxon>Stenosarchaea group</taxon>
        <taxon>Halobacteria</taxon>
        <taxon>Halobacteriales</taxon>
        <taxon>Natrialbaceae</taxon>
        <taxon>Natronorubrum</taxon>
    </lineage>
</organism>
<dbReference type="Gene3D" id="4.10.80.40">
    <property type="entry name" value="succinate dehydrogenase protein domain"/>
    <property type="match status" value="1"/>
</dbReference>
<proteinExistence type="inferred from homology"/>
<comment type="subcellular location">
    <subcellularLocation>
        <location evidence="2">Membrane</location>
        <topology evidence="2">Peripheral membrane protein</topology>
    </subcellularLocation>
</comment>
<dbReference type="SUPFAM" id="SSF56425">
    <property type="entry name" value="Succinate dehydrogenase/fumarate reductase flavoprotein, catalytic domain"/>
    <property type="match status" value="1"/>
</dbReference>
<dbReference type="Gene3D" id="3.50.50.60">
    <property type="entry name" value="FAD/NAD(P)-binding domain"/>
    <property type="match status" value="1"/>
</dbReference>
<dbReference type="InterPro" id="IPR003952">
    <property type="entry name" value="FRD_SDH_FAD_BS"/>
</dbReference>
<evidence type="ECO:0000313" key="14">
    <source>
        <dbReference type="EMBL" id="SIR97110.1"/>
    </source>
</evidence>
<dbReference type="PRINTS" id="PR00368">
    <property type="entry name" value="FADPNR"/>
</dbReference>
<dbReference type="RefSeq" id="WP_076609058.1">
    <property type="nucleotide sequence ID" value="NZ_FTNR01000006.1"/>
</dbReference>
<dbReference type="Gene3D" id="1.20.58.100">
    <property type="entry name" value="Fumarate reductase/succinate dehydrogenase flavoprotein-like, C-terminal domain"/>
    <property type="match status" value="1"/>
</dbReference>
<evidence type="ECO:0000313" key="15">
    <source>
        <dbReference type="Proteomes" id="UP000185936"/>
    </source>
</evidence>
<feature type="active site" description="Proton acceptor" evidence="11">
    <location>
        <position position="281"/>
    </location>
</feature>
<dbReference type="SUPFAM" id="SSF51905">
    <property type="entry name" value="FAD/NAD(P)-binding domain"/>
    <property type="match status" value="1"/>
</dbReference>
<protein>
    <recommendedName>
        <fullName evidence="4">succinate dehydrogenase</fullName>
        <ecNumber evidence="4">1.3.5.1</ecNumber>
    </recommendedName>
</protein>
<keyword evidence="6" id="KW-0285">Flavoprotein</keyword>
<evidence type="ECO:0000256" key="8">
    <source>
        <dbReference type="ARBA" id="ARBA00022982"/>
    </source>
</evidence>
<evidence type="ECO:0000256" key="7">
    <source>
        <dbReference type="ARBA" id="ARBA00022827"/>
    </source>
</evidence>
<dbReference type="Proteomes" id="UP000185936">
    <property type="component" value="Unassembled WGS sequence"/>
</dbReference>
<comment type="similarity">
    <text evidence="3">Belongs to the FAD-dependent oxidoreductase 2 family. FRD/SDH subfamily.</text>
</comment>
<dbReference type="PANTHER" id="PTHR11632:SF51">
    <property type="entry name" value="SUCCINATE DEHYDROGENASE [UBIQUINONE] FLAVOPROTEIN SUBUNIT, MITOCHONDRIAL"/>
    <property type="match status" value="1"/>
</dbReference>
<dbReference type="PRINTS" id="PR00411">
    <property type="entry name" value="PNDRDTASEI"/>
</dbReference>
<dbReference type="PIRSF" id="PIRSF000171">
    <property type="entry name" value="SDHA_APRA_LASPO"/>
    <property type="match status" value="1"/>
</dbReference>
<dbReference type="EC" id="1.3.5.1" evidence="4"/>
<evidence type="ECO:0000256" key="11">
    <source>
        <dbReference type="PIRSR" id="PIRSR000171-1"/>
    </source>
</evidence>
<evidence type="ECO:0000256" key="5">
    <source>
        <dbReference type="ARBA" id="ARBA00022448"/>
    </source>
</evidence>